<dbReference type="GO" id="GO:0007156">
    <property type="term" value="P:homophilic cell adhesion via plasma membrane adhesion molecules"/>
    <property type="evidence" value="ECO:0007669"/>
    <property type="project" value="TreeGrafter"/>
</dbReference>
<evidence type="ECO:0000259" key="4">
    <source>
        <dbReference type="PROSITE" id="PS50835"/>
    </source>
</evidence>
<keyword evidence="5" id="KW-1185">Reference proteome</keyword>
<dbReference type="InterPro" id="IPR036116">
    <property type="entry name" value="FN3_sf"/>
</dbReference>
<dbReference type="STRING" id="224129.A0A1W4WFE3"/>
<dbReference type="GeneID" id="108732720"/>
<dbReference type="InterPro" id="IPR003961">
    <property type="entry name" value="FN3_dom"/>
</dbReference>
<protein>
    <submittedName>
        <fullName evidence="6">Hemicentin-1</fullName>
    </submittedName>
</protein>
<dbReference type="InterPro" id="IPR003598">
    <property type="entry name" value="Ig_sub2"/>
</dbReference>
<reference evidence="6" key="1">
    <citation type="submission" date="2025-08" db="UniProtKB">
        <authorList>
            <consortium name="RefSeq"/>
        </authorList>
    </citation>
    <scope>IDENTIFICATION</scope>
    <source>
        <tissue evidence="6">Entire body</tissue>
    </source>
</reference>
<dbReference type="GO" id="GO:0043025">
    <property type="term" value="C:neuronal cell body"/>
    <property type="evidence" value="ECO:0007669"/>
    <property type="project" value="TreeGrafter"/>
</dbReference>
<keyword evidence="1" id="KW-0677">Repeat</keyword>
<dbReference type="Gene3D" id="2.60.40.10">
    <property type="entry name" value="Immunoglobulins"/>
    <property type="match status" value="2"/>
</dbReference>
<dbReference type="RefSeq" id="XP_018319177.1">
    <property type="nucleotide sequence ID" value="XM_018463675.1"/>
</dbReference>
<dbReference type="InterPro" id="IPR013783">
    <property type="entry name" value="Ig-like_fold"/>
</dbReference>
<evidence type="ECO:0000313" key="6">
    <source>
        <dbReference type="RefSeq" id="XP_018319177.1"/>
    </source>
</evidence>
<dbReference type="GO" id="GO:0050808">
    <property type="term" value="P:synapse organization"/>
    <property type="evidence" value="ECO:0007669"/>
    <property type="project" value="TreeGrafter"/>
</dbReference>
<evidence type="ECO:0000256" key="3">
    <source>
        <dbReference type="SAM" id="MobiDB-lite"/>
    </source>
</evidence>
<dbReference type="PANTHER" id="PTHR45080:SF38">
    <property type="entry name" value="FI23916P1-RELATED"/>
    <property type="match status" value="1"/>
</dbReference>
<dbReference type="SUPFAM" id="SSF48726">
    <property type="entry name" value="Immunoglobulin"/>
    <property type="match status" value="1"/>
</dbReference>
<evidence type="ECO:0000313" key="5">
    <source>
        <dbReference type="Proteomes" id="UP000192223"/>
    </source>
</evidence>
<dbReference type="PANTHER" id="PTHR45080">
    <property type="entry name" value="CONTACTIN 5"/>
    <property type="match status" value="1"/>
</dbReference>
<dbReference type="InterPro" id="IPR050958">
    <property type="entry name" value="Cell_Adh-Cytoskel_Orgn"/>
</dbReference>
<dbReference type="InterPro" id="IPR003599">
    <property type="entry name" value="Ig_sub"/>
</dbReference>
<sequence>MLKLKKVDDFILASGTSDSAQKRDCGNKPVVKIEKITVNSAENYDSELICTVHAVPDAMVNWKKNDVNIKPDDRITIRKDGHSYILKISKTQKSDFGEYTCSAVNRVGKSEKNVQLTGTPSPARYFKGYEDREKKVPVLSWTIESNSPITEHVLQYRKVGDEKWNVVKPEVSNPEGNIYTIKQELPNLGQGQYEAKVRSRNTYGWSQWSETKNFNGVVAQRTHNMHHDMHHSHPSTTYDLNHSGPETKSLDNENAKENIRQDASSLNSGQARSILSSLLFLCLAFLATHQQ</sequence>
<dbReference type="FunFam" id="2.60.40.10:FF:000107">
    <property type="entry name" value="Myosin, light chain kinase a"/>
    <property type="match status" value="1"/>
</dbReference>
<feature type="compositionally biased region" description="Polar residues" evidence="3">
    <location>
        <begin position="234"/>
        <end position="246"/>
    </location>
</feature>
<dbReference type="Pfam" id="PF07679">
    <property type="entry name" value="I-set"/>
    <property type="match status" value="1"/>
</dbReference>
<feature type="domain" description="Ig-like" evidence="4">
    <location>
        <begin position="29"/>
        <end position="117"/>
    </location>
</feature>
<dbReference type="Proteomes" id="UP000192223">
    <property type="component" value="Unplaced"/>
</dbReference>
<dbReference type="PROSITE" id="PS50835">
    <property type="entry name" value="IG_LIKE"/>
    <property type="match status" value="1"/>
</dbReference>
<organism evidence="5 6">
    <name type="scientific">Agrilus planipennis</name>
    <name type="common">Emerald ash borer</name>
    <name type="synonym">Agrilus marcopoli</name>
    <dbReference type="NCBI Taxonomy" id="224129"/>
    <lineage>
        <taxon>Eukaryota</taxon>
        <taxon>Metazoa</taxon>
        <taxon>Ecdysozoa</taxon>
        <taxon>Arthropoda</taxon>
        <taxon>Hexapoda</taxon>
        <taxon>Insecta</taxon>
        <taxon>Pterygota</taxon>
        <taxon>Neoptera</taxon>
        <taxon>Endopterygota</taxon>
        <taxon>Coleoptera</taxon>
        <taxon>Polyphaga</taxon>
        <taxon>Elateriformia</taxon>
        <taxon>Buprestoidea</taxon>
        <taxon>Buprestidae</taxon>
        <taxon>Agrilinae</taxon>
        <taxon>Agrilus</taxon>
    </lineage>
</organism>
<gene>
    <name evidence="6" type="primary">LOC108732720</name>
</gene>
<dbReference type="GO" id="GO:0005886">
    <property type="term" value="C:plasma membrane"/>
    <property type="evidence" value="ECO:0007669"/>
    <property type="project" value="TreeGrafter"/>
</dbReference>
<dbReference type="InterPro" id="IPR036179">
    <property type="entry name" value="Ig-like_dom_sf"/>
</dbReference>
<evidence type="ECO:0000256" key="2">
    <source>
        <dbReference type="ARBA" id="ARBA00023319"/>
    </source>
</evidence>
<dbReference type="AlphaFoldDB" id="A0A1W4WFE3"/>
<dbReference type="SMART" id="SM00408">
    <property type="entry name" value="IGc2"/>
    <property type="match status" value="1"/>
</dbReference>
<dbReference type="InParanoid" id="A0A1W4WFE3"/>
<dbReference type="CDD" id="cd00096">
    <property type="entry name" value="Ig"/>
    <property type="match status" value="1"/>
</dbReference>
<dbReference type="CDD" id="cd00063">
    <property type="entry name" value="FN3"/>
    <property type="match status" value="1"/>
</dbReference>
<dbReference type="InterPro" id="IPR007110">
    <property type="entry name" value="Ig-like_dom"/>
</dbReference>
<dbReference type="KEGG" id="apln:108732720"/>
<dbReference type="SUPFAM" id="SSF49265">
    <property type="entry name" value="Fibronectin type III"/>
    <property type="match status" value="1"/>
</dbReference>
<evidence type="ECO:0000256" key="1">
    <source>
        <dbReference type="ARBA" id="ARBA00022737"/>
    </source>
</evidence>
<dbReference type="GO" id="GO:0008046">
    <property type="term" value="F:axon guidance receptor activity"/>
    <property type="evidence" value="ECO:0007669"/>
    <property type="project" value="TreeGrafter"/>
</dbReference>
<dbReference type="InterPro" id="IPR013098">
    <property type="entry name" value="Ig_I-set"/>
</dbReference>
<name>A0A1W4WFE3_AGRPL</name>
<keyword evidence="2" id="KW-0393">Immunoglobulin domain</keyword>
<proteinExistence type="predicted"/>
<dbReference type="GO" id="GO:0030424">
    <property type="term" value="C:axon"/>
    <property type="evidence" value="ECO:0007669"/>
    <property type="project" value="TreeGrafter"/>
</dbReference>
<accession>A0A1W4WFE3</accession>
<dbReference type="SMART" id="SM00409">
    <property type="entry name" value="IG"/>
    <property type="match status" value="1"/>
</dbReference>
<dbReference type="OrthoDB" id="6159398at2759"/>
<feature type="region of interest" description="Disordered" evidence="3">
    <location>
        <begin position="227"/>
        <end position="251"/>
    </location>
</feature>